<reference evidence="2 3" key="1">
    <citation type="submission" date="2021-01" db="EMBL/GenBank/DDBJ databases">
        <title>011410 draft genome.</title>
        <authorList>
            <person name="Lang L."/>
        </authorList>
    </citation>
    <scope>NUCLEOTIDE SEQUENCE [LARGE SCALE GENOMIC DNA]</scope>
    <source>
        <strain evidence="2 3">KCTC 42845</strain>
    </source>
</reference>
<sequence length="81" mass="8758">MANASSKKFGAGQQDQGKGDGTGGMSPDTMDELSENQVLSNRDKSRHSDQRGLDSRNVQNEQLHDHAANRQDDDDGEEGQG</sequence>
<protein>
    <recommendedName>
        <fullName evidence="4">Stress-induced protein</fullName>
    </recommendedName>
</protein>
<evidence type="ECO:0008006" key="4">
    <source>
        <dbReference type="Google" id="ProtNLM"/>
    </source>
</evidence>
<feature type="region of interest" description="Disordered" evidence="1">
    <location>
        <begin position="1"/>
        <end position="81"/>
    </location>
</feature>
<evidence type="ECO:0000313" key="2">
    <source>
        <dbReference type="EMBL" id="MBL3672034.1"/>
    </source>
</evidence>
<feature type="compositionally biased region" description="Basic and acidic residues" evidence="1">
    <location>
        <begin position="41"/>
        <end position="54"/>
    </location>
</feature>
<evidence type="ECO:0000313" key="3">
    <source>
        <dbReference type="Proteomes" id="UP000644749"/>
    </source>
</evidence>
<keyword evidence="3" id="KW-1185">Reference proteome</keyword>
<evidence type="ECO:0000256" key="1">
    <source>
        <dbReference type="SAM" id="MobiDB-lite"/>
    </source>
</evidence>
<comment type="caution">
    <text evidence="2">The sequence shown here is derived from an EMBL/GenBank/DDBJ whole genome shotgun (WGS) entry which is preliminary data.</text>
</comment>
<feature type="compositionally biased region" description="Low complexity" evidence="1">
    <location>
        <begin position="7"/>
        <end position="16"/>
    </location>
</feature>
<organism evidence="2 3">
    <name type="scientific">Paracoccus aerius</name>
    <dbReference type="NCBI Taxonomy" id="1915382"/>
    <lineage>
        <taxon>Bacteria</taxon>
        <taxon>Pseudomonadati</taxon>
        <taxon>Pseudomonadota</taxon>
        <taxon>Alphaproteobacteria</taxon>
        <taxon>Rhodobacterales</taxon>
        <taxon>Paracoccaceae</taxon>
        <taxon>Paracoccus</taxon>
    </lineage>
</organism>
<accession>A0ABS1S012</accession>
<dbReference type="Proteomes" id="UP000644749">
    <property type="component" value="Unassembled WGS sequence"/>
</dbReference>
<feature type="compositionally biased region" description="Acidic residues" evidence="1">
    <location>
        <begin position="72"/>
        <end position="81"/>
    </location>
</feature>
<name>A0ABS1S012_9RHOB</name>
<dbReference type="EMBL" id="JAESHT010000001">
    <property type="protein sequence ID" value="MBL3672034.1"/>
    <property type="molecule type" value="Genomic_DNA"/>
</dbReference>
<gene>
    <name evidence="2" type="ORF">JL111_00925</name>
</gene>
<proteinExistence type="predicted"/>
<feature type="compositionally biased region" description="Basic and acidic residues" evidence="1">
    <location>
        <begin position="62"/>
        <end position="71"/>
    </location>
</feature>
<dbReference type="RefSeq" id="WP_167623310.1">
    <property type="nucleotide sequence ID" value="NZ_BNCL01000002.1"/>
</dbReference>